<evidence type="ECO:0000256" key="3">
    <source>
        <dbReference type="ARBA" id="ARBA00008388"/>
    </source>
</evidence>
<keyword evidence="15" id="KW-1185">Reference proteome</keyword>
<keyword evidence="9" id="KW-1133">Transmembrane helix</keyword>
<dbReference type="EMBL" id="JADFTS010000004">
    <property type="protein sequence ID" value="KAF9610998.1"/>
    <property type="molecule type" value="Genomic_DNA"/>
</dbReference>
<evidence type="ECO:0000313" key="14">
    <source>
        <dbReference type="EMBL" id="KAF9610998.1"/>
    </source>
</evidence>
<gene>
    <name evidence="14" type="ORF">IFM89_026304</name>
</gene>
<dbReference type="PANTHER" id="PTHR31803">
    <property type="entry name" value="ALTERNATIVE OXIDASE"/>
    <property type="match status" value="1"/>
</dbReference>
<dbReference type="OrthoDB" id="4493at2759"/>
<keyword evidence="5 13" id="KW-0679">Respiratory chain</keyword>
<protein>
    <recommendedName>
        <fullName evidence="13">Ubiquinol oxidase</fullName>
        <ecNumber evidence="13">1.10.3.11</ecNumber>
    </recommendedName>
</protein>
<dbReference type="GO" id="GO:0106292">
    <property type="term" value="F:superoxide-generating NADPH oxidase activity"/>
    <property type="evidence" value="ECO:0007669"/>
    <property type="project" value="UniProtKB-ARBA"/>
</dbReference>
<dbReference type="Proteomes" id="UP000631114">
    <property type="component" value="Unassembled WGS sequence"/>
</dbReference>
<reference evidence="14 15" key="1">
    <citation type="submission" date="2020-10" db="EMBL/GenBank/DDBJ databases">
        <title>The Coptis chinensis genome and diversification of protoberbering-type alkaloids.</title>
        <authorList>
            <person name="Wang B."/>
            <person name="Shu S."/>
            <person name="Song C."/>
            <person name="Liu Y."/>
        </authorList>
    </citation>
    <scope>NUCLEOTIDE SEQUENCE [LARGE SCALE GENOMIC DNA]</scope>
    <source>
        <strain evidence="14">HL-2020</strain>
        <tissue evidence="14">Leaf</tissue>
    </source>
</reference>
<dbReference type="PANTHER" id="PTHR31803:SF10">
    <property type="entry name" value="UBIQUINOL OXIDASE 4, CHLOROPLASTIC_CHROMOPLASTIC"/>
    <property type="match status" value="1"/>
</dbReference>
<comment type="caution">
    <text evidence="14">The sequence shown here is derived from an EMBL/GenBank/DDBJ whole genome shotgun (WGS) entry which is preliminary data.</text>
</comment>
<dbReference type="InterPro" id="IPR038659">
    <property type="entry name" value="AOX_sf"/>
</dbReference>
<evidence type="ECO:0000256" key="7">
    <source>
        <dbReference type="ARBA" id="ARBA00022723"/>
    </source>
</evidence>
<proteinExistence type="inferred from homology"/>
<comment type="catalytic activity">
    <reaction evidence="1 13">
        <text>2 a ubiquinol + O2 = 2 a ubiquinone + 2 H2O</text>
        <dbReference type="Rhea" id="RHEA:30255"/>
        <dbReference type="Rhea" id="RHEA-COMP:9565"/>
        <dbReference type="Rhea" id="RHEA-COMP:9566"/>
        <dbReference type="ChEBI" id="CHEBI:15377"/>
        <dbReference type="ChEBI" id="CHEBI:15379"/>
        <dbReference type="ChEBI" id="CHEBI:16389"/>
        <dbReference type="ChEBI" id="CHEBI:17976"/>
        <dbReference type="EC" id="1.10.3.11"/>
    </reaction>
</comment>
<evidence type="ECO:0000256" key="10">
    <source>
        <dbReference type="ARBA" id="ARBA00023002"/>
    </source>
</evidence>
<keyword evidence="8 13" id="KW-0249">Electron transport</keyword>
<dbReference type="AlphaFoldDB" id="A0A835I6Q8"/>
<evidence type="ECO:0000256" key="9">
    <source>
        <dbReference type="ARBA" id="ARBA00022989"/>
    </source>
</evidence>
<accession>A0A835I6Q8</accession>
<evidence type="ECO:0000313" key="15">
    <source>
        <dbReference type="Proteomes" id="UP000631114"/>
    </source>
</evidence>
<evidence type="ECO:0000256" key="11">
    <source>
        <dbReference type="ARBA" id="ARBA00023004"/>
    </source>
</evidence>
<evidence type="ECO:0000256" key="6">
    <source>
        <dbReference type="ARBA" id="ARBA00022692"/>
    </source>
</evidence>
<name>A0A835I6Q8_9MAGN</name>
<evidence type="ECO:0000256" key="5">
    <source>
        <dbReference type="ARBA" id="ARBA00022660"/>
    </source>
</evidence>
<comment type="cofactor">
    <cofactor evidence="13">
        <name>Fe cation</name>
        <dbReference type="ChEBI" id="CHEBI:24875"/>
    </cofactor>
    <text evidence="13">Binds 2 iron ions per subunit.</text>
</comment>
<dbReference type="InterPro" id="IPR002680">
    <property type="entry name" value="AOX"/>
</dbReference>
<evidence type="ECO:0000256" key="13">
    <source>
        <dbReference type="RuleBase" id="RU003779"/>
    </source>
</evidence>
<dbReference type="GO" id="GO:0102721">
    <property type="term" value="F:ubiquinol:oxygen oxidoreductase activity"/>
    <property type="evidence" value="ECO:0007669"/>
    <property type="project" value="UniProtKB-EC"/>
</dbReference>
<keyword evidence="12 13" id="KW-0472">Membrane</keyword>
<sequence length="156" mass="17427">MVSAPIANFCGSEIQFSDTADHFSECVEHHAFSTYDKFIKLEGDKLKTLPAPEVAVKYYTSGDLYLFDEFQTARPPNSRRPKIENLYDVFLNIRDDEAEHCKTMKACQTPGNLRSPHSYPDASLEDDSGSVVDQSDCIGIVDGLKKSVSQIEIKAE</sequence>
<evidence type="ECO:0000256" key="12">
    <source>
        <dbReference type="ARBA" id="ARBA00023136"/>
    </source>
</evidence>
<dbReference type="GO" id="GO:0016020">
    <property type="term" value="C:membrane"/>
    <property type="evidence" value="ECO:0007669"/>
    <property type="project" value="UniProtKB-SubCell"/>
</dbReference>
<evidence type="ECO:0000256" key="2">
    <source>
        <dbReference type="ARBA" id="ARBA00004370"/>
    </source>
</evidence>
<dbReference type="GO" id="GO:0098803">
    <property type="term" value="C:respiratory chain complex"/>
    <property type="evidence" value="ECO:0007669"/>
    <property type="project" value="UniProtKB-UniRule"/>
</dbReference>
<dbReference type="Pfam" id="PF01786">
    <property type="entry name" value="AOX"/>
    <property type="match status" value="1"/>
</dbReference>
<organism evidence="14 15">
    <name type="scientific">Coptis chinensis</name>
    <dbReference type="NCBI Taxonomy" id="261450"/>
    <lineage>
        <taxon>Eukaryota</taxon>
        <taxon>Viridiplantae</taxon>
        <taxon>Streptophyta</taxon>
        <taxon>Embryophyta</taxon>
        <taxon>Tracheophyta</taxon>
        <taxon>Spermatophyta</taxon>
        <taxon>Magnoliopsida</taxon>
        <taxon>Ranunculales</taxon>
        <taxon>Ranunculaceae</taxon>
        <taxon>Coptidoideae</taxon>
        <taxon>Coptis</taxon>
    </lineage>
</organism>
<evidence type="ECO:0000256" key="1">
    <source>
        <dbReference type="ARBA" id="ARBA00001192"/>
    </source>
</evidence>
<keyword evidence="7 13" id="KW-0479">Metal-binding</keyword>
<evidence type="ECO:0000256" key="4">
    <source>
        <dbReference type="ARBA" id="ARBA00022448"/>
    </source>
</evidence>
<dbReference type="Gene3D" id="1.20.1260.140">
    <property type="entry name" value="Alternative oxidase"/>
    <property type="match status" value="1"/>
</dbReference>
<dbReference type="GO" id="GO:0005739">
    <property type="term" value="C:mitochondrion"/>
    <property type="evidence" value="ECO:0007669"/>
    <property type="project" value="TreeGrafter"/>
</dbReference>
<comment type="subcellular location">
    <subcellularLocation>
        <location evidence="2">Membrane</location>
    </subcellularLocation>
</comment>
<keyword evidence="10 13" id="KW-0560">Oxidoreductase</keyword>
<keyword evidence="4" id="KW-0813">Transport</keyword>
<dbReference type="EC" id="1.10.3.11" evidence="13"/>
<dbReference type="GO" id="GO:0009916">
    <property type="term" value="F:alternative oxidase activity"/>
    <property type="evidence" value="ECO:0007669"/>
    <property type="project" value="UniProtKB-UniRule"/>
</dbReference>
<dbReference type="GO" id="GO:0009579">
    <property type="term" value="C:thylakoid"/>
    <property type="evidence" value="ECO:0007669"/>
    <property type="project" value="TreeGrafter"/>
</dbReference>
<dbReference type="GO" id="GO:0016117">
    <property type="term" value="P:carotenoid biosynthetic process"/>
    <property type="evidence" value="ECO:0007669"/>
    <property type="project" value="TreeGrafter"/>
</dbReference>
<keyword evidence="11 13" id="KW-0408">Iron</keyword>
<comment type="similarity">
    <text evidence="3 13">Belongs to the alternative oxidase family.</text>
</comment>
<keyword evidence="6 13" id="KW-0812">Transmembrane</keyword>
<evidence type="ECO:0000256" key="8">
    <source>
        <dbReference type="ARBA" id="ARBA00022982"/>
    </source>
</evidence>
<dbReference type="GO" id="GO:0046872">
    <property type="term" value="F:metal ion binding"/>
    <property type="evidence" value="ECO:0007669"/>
    <property type="project" value="UniProtKB-UniRule"/>
</dbReference>
<dbReference type="GO" id="GO:0010230">
    <property type="term" value="P:alternative respiration"/>
    <property type="evidence" value="ECO:0007669"/>
    <property type="project" value="TreeGrafter"/>
</dbReference>